<dbReference type="SUPFAM" id="SSF47413">
    <property type="entry name" value="lambda repressor-like DNA-binding domains"/>
    <property type="match status" value="1"/>
</dbReference>
<accession>A0A402CUZ0</accession>
<dbReference type="SUPFAM" id="SSF53822">
    <property type="entry name" value="Periplasmic binding protein-like I"/>
    <property type="match status" value="1"/>
</dbReference>
<evidence type="ECO:0000256" key="1">
    <source>
        <dbReference type="ARBA" id="ARBA00022491"/>
    </source>
</evidence>
<dbReference type="Proteomes" id="UP000287394">
    <property type="component" value="Chromosome"/>
</dbReference>
<name>A0A402CUZ0_9BACT</name>
<dbReference type="InterPro" id="IPR000843">
    <property type="entry name" value="HTH_LacI"/>
</dbReference>
<organism evidence="5 6">
    <name type="scientific">Capsulimonas corticalis</name>
    <dbReference type="NCBI Taxonomy" id="2219043"/>
    <lineage>
        <taxon>Bacteria</taxon>
        <taxon>Bacillati</taxon>
        <taxon>Armatimonadota</taxon>
        <taxon>Armatimonadia</taxon>
        <taxon>Capsulimonadales</taxon>
        <taxon>Capsulimonadaceae</taxon>
        <taxon>Capsulimonas</taxon>
    </lineage>
</organism>
<evidence type="ECO:0000256" key="2">
    <source>
        <dbReference type="ARBA" id="ARBA00023015"/>
    </source>
</evidence>
<keyword evidence="2" id="KW-0805">Transcription regulation</keyword>
<dbReference type="Pfam" id="PF00356">
    <property type="entry name" value="LacI"/>
    <property type="match status" value="1"/>
</dbReference>
<dbReference type="Gene3D" id="3.40.50.2300">
    <property type="match status" value="2"/>
</dbReference>
<dbReference type="CDD" id="cd06267">
    <property type="entry name" value="PBP1_LacI_sugar_binding-like"/>
    <property type="match status" value="1"/>
</dbReference>
<dbReference type="InterPro" id="IPR010982">
    <property type="entry name" value="Lambda_DNA-bd_dom_sf"/>
</dbReference>
<evidence type="ECO:0000256" key="4">
    <source>
        <dbReference type="ARBA" id="ARBA00023163"/>
    </source>
</evidence>
<gene>
    <name evidence="5" type="ORF">CCAX7_22740</name>
</gene>
<keyword evidence="4" id="KW-0804">Transcription</keyword>
<dbReference type="CDD" id="cd01392">
    <property type="entry name" value="HTH_LacI"/>
    <property type="match status" value="1"/>
</dbReference>
<keyword evidence="6" id="KW-1185">Reference proteome</keyword>
<sequence>MLKKNVNISELAARLGLSKGSVSRILNDPQAPFAPETRRRVMAMAAELEYRPNAIARALATGQTGSVAFWLRDLSTTYNAHVAQAFETQIEAAGYHLFIRLYGGGGEDDGKPFPQMTPENADGIVTHGAPPRGWTSMAQSASRPAPLVLTGAIMDPEAIDWVGIDFYGVSRAAVEHLLAPGRKRVALLTPHNMRDDRRVAYMDVMAEAGLPPEVIEAGGESRSDVRRSLAEYIDAHGYPEAMFCHNDDAAIAACRVLRDLGLQTPGDVALVGCDGIEDIEYLTTPLSTIVLPIDEMCALAWRYLKRRMQEPDAPPQRITLQPALALRASSGVS</sequence>
<dbReference type="InterPro" id="IPR028082">
    <property type="entry name" value="Peripla_BP_I"/>
</dbReference>
<evidence type="ECO:0000313" key="5">
    <source>
        <dbReference type="EMBL" id="BDI30223.1"/>
    </source>
</evidence>
<protein>
    <submittedName>
        <fullName evidence="5">LacI family transcriptional regulator</fullName>
    </submittedName>
</protein>
<dbReference type="PANTHER" id="PTHR30146">
    <property type="entry name" value="LACI-RELATED TRANSCRIPTIONAL REPRESSOR"/>
    <property type="match status" value="1"/>
</dbReference>
<dbReference type="EMBL" id="AP025739">
    <property type="protein sequence ID" value="BDI30223.1"/>
    <property type="molecule type" value="Genomic_DNA"/>
</dbReference>
<keyword evidence="3" id="KW-0238">DNA-binding</keyword>
<dbReference type="KEGG" id="ccot:CCAX7_22740"/>
<evidence type="ECO:0000313" key="6">
    <source>
        <dbReference type="Proteomes" id="UP000287394"/>
    </source>
</evidence>
<dbReference type="PROSITE" id="PS50932">
    <property type="entry name" value="HTH_LACI_2"/>
    <property type="match status" value="1"/>
</dbReference>
<dbReference type="GO" id="GO:0003700">
    <property type="term" value="F:DNA-binding transcription factor activity"/>
    <property type="evidence" value="ECO:0007669"/>
    <property type="project" value="TreeGrafter"/>
</dbReference>
<dbReference type="RefSeq" id="WP_119321196.1">
    <property type="nucleotide sequence ID" value="NZ_AP025739.1"/>
</dbReference>
<dbReference type="OrthoDB" id="3563699at2"/>
<proteinExistence type="predicted"/>
<dbReference type="Pfam" id="PF13377">
    <property type="entry name" value="Peripla_BP_3"/>
    <property type="match status" value="1"/>
</dbReference>
<dbReference type="InterPro" id="IPR046335">
    <property type="entry name" value="LacI/GalR-like_sensor"/>
</dbReference>
<dbReference type="GO" id="GO:0000976">
    <property type="term" value="F:transcription cis-regulatory region binding"/>
    <property type="evidence" value="ECO:0007669"/>
    <property type="project" value="TreeGrafter"/>
</dbReference>
<keyword evidence="1" id="KW-0678">Repressor</keyword>
<reference evidence="5 6" key="1">
    <citation type="journal article" date="2019" name="Int. J. Syst. Evol. Microbiol.">
        <title>Capsulimonas corticalis gen. nov., sp. nov., an aerobic capsulated bacterium, of a novel bacterial order, Capsulimonadales ord. nov., of the class Armatimonadia of the phylum Armatimonadetes.</title>
        <authorList>
            <person name="Li J."/>
            <person name="Kudo C."/>
            <person name="Tonouchi A."/>
        </authorList>
    </citation>
    <scope>NUCLEOTIDE SEQUENCE [LARGE SCALE GENOMIC DNA]</scope>
    <source>
        <strain evidence="5 6">AX-7</strain>
    </source>
</reference>
<dbReference type="PANTHER" id="PTHR30146:SF148">
    <property type="entry name" value="HTH-TYPE TRANSCRIPTIONAL REPRESSOR PURR-RELATED"/>
    <property type="match status" value="1"/>
</dbReference>
<dbReference type="AlphaFoldDB" id="A0A402CUZ0"/>
<dbReference type="SMART" id="SM00354">
    <property type="entry name" value="HTH_LACI"/>
    <property type="match status" value="1"/>
</dbReference>
<dbReference type="Gene3D" id="1.10.260.40">
    <property type="entry name" value="lambda repressor-like DNA-binding domains"/>
    <property type="match status" value="1"/>
</dbReference>
<evidence type="ECO:0000256" key="3">
    <source>
        <dbReference type="ARBA" id="ARBA00023125"/>
    </source>
</evidence>